<reference evidence="1 2" key="1">
    <citation type="submission" date="2020-02" db="EMBL/GenBank/DDBJ databases">
        <authorList>
            <person name="Subbiah M."/>
            <person name="Call D."/>
        </authorList>
    </citation>
    <scope>NUCLEOTIDE SEQUENCE [LARGE SCALE GENOMIC DNA]</scope>
    <source>
        <strain evidence="1 2">8375wB1</strain>
    </source>
</reference>
<accession>A0A8T6QHD3</accession>
<evidence type="ECO:0000313" key="1">
    <source>
        <dbReference type="EMBL" id="NEN73861.1"/>
    </source>
</evidence>
<dbReference type="Proteomes" id="UP000471360">
    <property type="component" value="Unassembled WGS sequence"/>
</dbReference>
<feature type="non-terminal residue" evidence="1">
    <location>
        <position position="1"/>
    </location>
</feature>
<proteinExistence type="predicted"/>
<gene>
    <name evidence="1" type="ORF">G3W53_28350</name>
</gene>
<protein>
    <submittedName>
        <fullName evidence="1">Uncharacterized protein</fullName>
    </submittedName>
</protein>
<name>A0A8T6QHD3_ECOLX</name>
<dbReference type="AlphaFoldDB" id="A0A8T6QHD3"/>
<dbReference type="EMBL" id="JAAGYP010000328">
    <property type="protein sequence ID" value="NEN73861.1"/>
    <property type="molecule type" value="Genomic_DNA"/>
</dbReference>
<sequence length="138" mass="15377">TVTYRIVQKFVETLSLFEIKVIGECTATYSGVATTLELSFPESVLNLETSKNNAEIETVLNTKIVNGVQNRAPTFNLNVESLPDNISVFVKKGDDYIELPTDISDPSLMERSDTIKIKFVELNPGTQTYPLRFTAVIN</sequence>
<evidence type="ECO:0000313" key="2">
    <source>
        <dbReference type="Proteomes" id="UP000471360"/>
    </source>
</evidence>
<comment type="caution">
    <text evidence="1">The sequence shown here is derived from an EMBL/GenBank/DDBJ whole genome shotgun (WGS) entry which is preliminary data.</text>
</comment>
<organism evidence="1 2">
    <name type="scientific">Escherichia coli</name>
    <dbReference type="NCBI Taxonomy" id="562"/>
    <lineage>
        <taxon>Bacteria</taxon>
        <taxon>Pseudomonadati</taxon>
        <taxon>Pseudomonadota</taxon>
        <taxon>Gammaproteobacteria</taxon>
        <taxon>Enterobacterales</taxon>
        <taxon>Enterobacteriaceae</taxon>
        <taxon>Escherichia</taxon>
    </lineage>
</organism>